<proteinExistence type="predicted"/>
<dbReference type="KEGG" id="eaj:Q3M24_16475"/>
<dbReference type="AlphaFoldDB" id="A0AAU8LS61"/>
<protein>
    <submittedName>
        <fullName evidence="1">Uncharacterized protein</fullName>
    </submittedName>
</protein>
<name>A0AAU8LS61_9BACT</name>
<sequence>MILKTQIRPDRFNKVISGEKKEHRIPFDYLELTEKRYEVVIYRTGNFKGAPEALVELLSIERDEEKQEYVLKLGKIKSTNNIQKRPGNNFINRQFSKKKTDKKYIQKCEILRDGHKVGILNVSTKQGQKQRQQLGRLQGYSFRDLPLEIINV</sequence>
<reference evidence="1" key="1">
    <citation type="journal article" date="2024" name="Syst. Appl. Microbiol.">
        <title>First single-strain enrichments of Electrothrix cable bacteria, description of E. aestuarii sp. nov. and E. rattekaaiensis sp. nov., and proposal of a cable bacteria taxonomy following the rules of the SeqCode.</title>
        <authorList>
            <person name="Plum-Jensen L.E."/>
            <person name="Schramm A."/>
            <person name="Marshall I.P.G."/>
        </authorList>
    </citation>
    <scope>NUCLEOTIDE SEQUENCE</scope>
    <source>
        <strain evidence="1">Rat1</strain>
    </source>
</reference>
<dbReference type="EMBL" id="CP159373">
    <property type="protein sequence ID" value="XCN71886.1"/>
    <property type="molecule type" value="Genomic_DNA"/>
</dbReference>
<gene>
    <name evidence="1" type="ORF">Q3M24_16475</name>
</gene>
<accession>A0AAU8LS61</accession>
<reference evidence="1" key="2">
    <citation type="submission" date="2024-06" db="EMBL/GenBank/DDBJ databases">
        <authorList>
            <person name="Plum-Jensen L.E."/>
            <person name="Schramm A."/>
            <person name="Marshall I.P.G."/>
        </authorList>
    </citation>
    <scope>NUCLEOTIDE SEQUENCE</scope>
    <source>
        <strain evidence="1">Rat1</strain>
    </source>
</reference>
<organism evidence="1">
    <name type="scientific">Candidatus Electrothrix aestuarii</name>
    <dbReference type="NCBI Taxonomy" id="3062594"/>
    <lineage>
        <taxon>Bacteria</taxon>
        <taxon>Pseudomonadati</taxon>
        <taxon>Thermodesulfobacteriota</taxon>
        <taxon>Desulfobulbia</taxon>
        <taxon>Desulfobulbales</taxon>
        <taxon>Desulfobulbaceae</taxon>
        <taxon>Candidatus Electrothrix</taxon>
    </lineage>
</organism>
<evidence type="ECO:0000313" key="1">
    <source>
        <dbReference type="EMBL" id="XCN71886.1"/>
    </source>
</evidence>